<name>A0A643G062_9BURK</name>
<dbReference type="InterPro" id="IPR017734">
    <property type="entry name" value="T6SS_SciN"/>
</dbReference>
<gene>
    <name evidence="1" type="primary">tssJ</name>
    <name evidence="1" type="ORF">F7R26_022425</name>
</gene>
<evidence type="ECO:0000313" key="2">
    <source>
        <dbReference type="Proteomes" id="UP000397656"/>
    </source>
</evidence>
<dbReference type="Proteomes" id="UP000397656">
    <property type="component" value="Chromosome 2"/>
</dbReference>
<dbReference type="Gene3D" id="2.60.40.4150">
    <property type="entry name" value="Type VI secretion system, lipoprotein SciN"/>
    <property type="match status" value="1"/>
</dbReference>
<keyword evidence="1" id="KW-0449">Lipoprotein</keyword>
<sequence>MRRQLRNGALLLAATHIAGCGVGQAVKDSTVEAAKWAFTTQVKTMSLDLTSRSSLNTNGAGQSLSTVVRIYQLKSPQAFEQLSYARLQANDLELLQPDLLATKDVILRPDASVSLSEPMHAEAEYVGVIALFRSPGKETVWKLVVPKKQWKKTDPVRIEVRGSTLELVGASFDGPGAVDGAVIVRFASTLRDSEYVAPHVS</sequence>
<reference evidence="1 2" key="1">
    <citation type="submission" date="2020-10" db="EMBL/GenBank/DDBJ databases">
        <title>Complete genome sequence of Cupriavidus basilensis CCUG 49340T.</title>
        <authorList>
            <person name="Salva-Serra F."/>
            <person name="Donoso R.A."/>
            <person name="Cho K.H."/>
            <person name="Yoo J.A."/>
            <person name="Lee K."/>
            <person name="Yoon S.-H."/>
            <person name="Perez-Pantoja D."/>
            <person name="Moore E.R.B."/>
        </authorList>
    </citation>
    <scope>NUCLEOTIDE SEQUENCE [LARGE SCALE GENOMIC DNA]</scope>
    <source>
        <strain evidence="2">CCUG 49340</strain>
    </source>
</reference>
<dbReference type="RefSeq" id="WP_150984387.1">
    <property type="nucleotide sequence ID" value="NZ_CP062804.1"/>
</dbReference>
<proteinExistence type="predicted"/>
<protein>
    <submittedName>
        <fullName evidence="1">Type VI secretion system lipoprotein TssJ</fullName>
    </submittedName>
</protein>
<accession>A0A643G062</accession>
<dbReference type="EMBL" id="CP062804">
    <property type="protein sequence ID" value="QOT80225.1"/>
    <property type="molecule type" value="Genomic_DNA"/>
</dbReference>
<dbReference type="Pfam" id="PF12790">
    <property type="entry name" value="T6SS-SciN"/>
    <property type="match status" value="1"/>
</dbReference>
<dbReference type="AlphaFoldDB" id="A0A643G062"/>
<dbReference type="NCBIfam" id="TIGR03352">
    <property type="entry name" value="VI_chp_3"/>
    <property type="match status" value="1"/>
</dbReference>
<evidence type="ECO:0000313" key="1">
    <source>
        <dbReference type="EMBL" id="QOT80225.1"/>
    </source>
</evidence>
<dbReference type="InterPro" id="IPR038706">
    <property type="entry name" value="Type_VI_SciN-like_sf"/>
</dbReference>
<organism evidence="1 2">
    <name type="scientific">Cupriavidus basilensis</name>
    <dbReference type="NCBI Taxonomy" id="68895"/>
    <lineage>
        <taxon>Bacteria</taxon>
        <taxon>Pseudomonadati</taxon>
        <taxon>Pseudomonadota</taxon>
        <taxon>Betaproteobacteria</taxon>
        <taxon>Burkholderiales</taxon>
        <taxon>Burkholderiaceae</taxon>
        <taxon>Cupriavidus</taxon>
    </lineage>
</organism>
<dbReference type="PANTHER" id="PTHR37625">
    <property type="entry name" value="OUTER MEMBRANE LIPOPROTEIN-RELATED"/>
    <property type="match status" value="1"/>
</dbReference>
<dbReference type="PANTHER" id="PTHR37625:SF4">
    <property type="entry name" value="OUTER MEMBRANE LIPOPROTEIN"/>
    <property type="match status" value="1"/>
</dbReference>
<dbReference type="GeneID" id="98403692"/>